<dbReference type="InterPro" id="IPR036426">
    <property type="entry name" value="Bulb-type_lectin_dom_sf"/>
</dbReference>
<dbReference type="AlphaFoldDB" id="A0ABD1YM51"/>
<evidence type="ECO:0000313" key="3">
    <source>
        <dbReference type="EMBL" id="KAL2630777.1"/>
    </source>
</evidence>
<evidence type="ECO:0000256" key="1">
    <source>
        <dbReference type="SAM" id="MobiDB-lite"/>
    </source>
</evidence>
<dbReference type="SUPFAM" id="SSF51110">
    <property type="entry name" value="alpha-D-mannose-specific plant lectins"/>
    <property type="match status" value="1"/>
</dbReference>
<name>A0ABD1YM51_9MARC</name>
<reference evidence="3 4" key="1">
    <citation type="submission" date="2024-09" db="EMBL/GenBank/DDBJ databases">
        <title>Chromosome-scale assembly of Riccia fluitans.</title>
        <authorList>
            <person name="Paukszto L."/>
            <person name="Sawicki J."/>
            <person name="Karawczyk K."/>
            <person name="Piernik-Szablinska J."/>
            <person name="Szczecinska M."/>
            <person name="Mazdziarz M."/>
        </authorList>
    </citation>
    <scope>NUCLEOTIDE SEQUENCE [LARGE SCALE GENOMIC DNA]</scope>
    <source>
        <strain evidence="3">Rf_01</strain>
        <tissue evidence="3">Aerial parts of the thallus</tissue>
    </source>
</reference>
<dbReference type="EMBL" id="JBHFFA010000004">
    <property type="protein sequence ID" value="KAL2630777.1"/>
    <property type="molecule type" value="Genomic_DNA"/>
</dbReference>
<evidence type="ECO:0000313" key="4">
    <source>
        <dbReference type="Proteomes" id="UP001605036"/>
    </source>
</evidence>
<keyword evidence="4" id="KW-1185">Reference proteome</keyword>
<dbReference type="Proteomes" id="UP001605036">
    <property type="component" value="Unassembled WGS sequence"/>
</dbReference>
<proteinExistence type="predicted"/>
<gene>
    <name evidence="3" type="ORF">R1flu_015463</name>
</gene>
<evidence type="ECO:0008006" key="5">
    <source>
        <dbReference type="Google" id="ProtNLM"/>
    </source>
</evidence>
<accession>A0ABD1YM51</accession>
<sequence>MMVIRKLVAPMLFLLLRLVQTLLISTLVTAQAPAPSLEASPGVPSTSPPATFPPAESPIPVVETFPTNTTFALLADNGTHPIRQTAVALTSPAGIYALALVMDGFGKEGATRDFCWTEVYRIHNQQDVTFRVNCKPFRVEHCSLSLTLDGDLRLTLESAGGKLVSWRTSTENHDVTEAKLDDAGVLTLVKADGTVVWSSDDHNQGCPQPFRPPDIDESSGSLRFSACKYLVVLFSTLLGLTVPNCLW</sequence>
<organism evidence="3 4">
    <name type="scientific">Riccia fluitans</name>
    <dbReference type="NCBI Taxonomy" id="41844"/>
    <lineage>
        <taxon>Eukaryota</taxon>
        <taxon>Viridiplantae</taxon>
        <taxon>Streptophyta</taxon>
        <taxon>Embryophyta</taxon>
        <taxon>Marchantiophyta</taxon>
        <taxon>Marchantiopsida</taxon>
        <taxon>Marchantiidae</taxon>
        <taxon>Marchantiales</taxon>
        <taxon>Ricciaceae</taxon>
        <taxon>Riccia</taxon>
    </lineage>
</organism>
<comment type="caution">
    <text evidence="3">The sequence shown here is derived from an EMBL/GenBank/DDBJ whole genome shotgun (WGS) entry which is preliminary data.</text>
</comment>
<protein>
    <recommendedName>
        <fullName evidence="5">Bulb-type lectin domain-containing protein</fullName>
    </recommendedName>
</protein>
<dbReference type="Gene3D" id="2.90.10.10">
    <property type="entry name" value="Bulb-type lectin domain"/>
    <property type="match status" value="1"/>
</dbReference>
<evidence type="ECO:0000256" key="2">
    <source>
        <dbReference type="SAM" id="SignalP"/>
    </source>
</evidence>
<feature type="region of interest" description="Disordered" evidence="1">
    <location>
        <begin position="35"/>
        <end position="54"/>
    </location>
</feature>
<feature type="chain" id="PRO_5044790508" description="Bulb-type lectin domain-containing protein" evidence="2">
    <location>
        <begin position="31"/>
        <end position="247"/>
    </location>
</feature>
<keyword evidence="2" id="KW-0732">Signal</keyword>
<feature type="signal peptide" evidence="2">
    <location>
        <begin position="1"/>
        <end position="30"/>
    </location>
</feature>